<dbReference type="CDD" id="cd07381">
    <property type="entry name" value="MPP_CapA"/>
    <property type="match status" value="1"/>
</dbReference>
<dbReference type="InterPro" id="IPR052169">
    <property type="entry name" value="CW_Biosynth-Accessory"/>
</dbReference>
<dbReference type="AlphaFoldDB" id="A0A495A422"/>
<gene>
    <name evidence="3" type="ORF">D8M06_07925</name>
</gene>
<comment type="similarity">
    <text evidence="1">Belongs to the CapA family.</text>
</comment>
<dbReference type="InterPro" id="IPR029052">
    <property type="entry name" value="Metallo-depent_PP-like"/>
</dbReference>
<dbReference type="Pfam" id="PF09587">
    <property type="entry name" value="PGA_cap"/>
    <property type="match status" value="1"/>
</dbReference>
<dbReference type="OrthoDB" id="9810906at2"/>
<dbReference type="EMBL" id="RBZP01000004">
    <property type="protein sequence ID" value="RKQ34298.1"/>
    <property type="molecule type" value="Genomic_DNA"/>
</dbReference>
<dbReference type="PANTHER" id="PTHR33393:SF11">
    <property type="entry name" value="POLYGLUTAMINE SYNTHESIS ACCESSORY PROTEIN RV0574C-RELATED"/>
    <property type="match status" value="1"/>
</dbReference>
<dbReference type="SMART" id="SM00854">
    <property type="entry name" value="PGA_cap"/>
    <property type="match status" value="1"/>
</dbReference>
<evidence type="ECO:0000313" key="3">
    <source>
        <dbReference type="EMBL" id="RKQ34298.1"/>
    </source>
</evidence>
<organism evidence="3 4">
    <name type="scientific">Oceanobacillus halophilus</name>
    <dbReference type="NCBI Taxonomy" id="930130"/>
    <lineage>
        <taxon>Bacteria</taxon>
        <taxon>Bacillati</taxon>
        <taxon>Bacillota</taxon>
        <taxon>Bacilli</taxon>
        <taxon>Bacillales</taxon>
        <taxon>Bacillaceae</taxon>
        <taxon>Oceanobacillus</taxon>
    </lineage>
</organism>
<comment type="caution">
    <text evidence="3">The sequence shown here is derived from an EMBL/GenBank/DDBJ whole genome shotgun (WGS) entry which is preliminary data.</text>
</comment>
<keyword evidence="4" id="KW-1185">Reference proteome</keyword>
<dbReference type="InterPro" id="IPR019079">
    <property type="entry name" value="Capsule_synth_CapA"/>
</dbReference>
<dbReference type="PANTHER" id="PTHR33393">
    <property type="entry name" value="POLYGLUTAMINE SYNTHESIS ACCESSORY PROTEIN RV0574C-RELATED"/>
    <property type="match status" value="1"/>
</dbReference>
<dbReference type="Proteomes" id="UP000269301">
    <property type="component" value="Unassembled WGS sequence"/>
</dbReference>
<sequence>MPTLFVCGDIVNYENANGMICSDLLADKIRKVDFSIGNLEAPIEGVGEPIRKIGPHHFQRKSTIDGLKKQGFDLLCLANNHMMDYGEQGLLATIEEAERAEIKTVGAGKTLEEAYQPLVTTIRDLKIGFINACEAQFGVLDYHSKSNQPGYAWINHDRIDEMILELKNVCDFVIVLAHAGLEHYSIPQKEWRHRYKHFCHLGADIVVGSHPHVPQGYEYYRDSLIFYSLGNFYFDSANFKEKEDRSYSVILDLNKDRPIKFEPVFHQKQDGKVQLSSPEKQINLEHLNASLDQEYEDLLEQMSLDIFHNRIKGKLSDSLLPFPLERSWKSTIKNFIRKRLGRNRVDKKEIQLLHYLRNESYYYAARHALEVLSKK</sequence>
<name>A0A495A422_9BACI</name>
<evidence type="ECO:0000313" key="4">
    <source>
        <dbReference type="Proteomes" id="UP000269301"/>
    </source>
</evidence>
<evidence type="ECO:0000256" key="1">
    <source>
        <dbReference type="ARBA" id="ARBA00005662"/>
    </source>
</evidence>
<dbReference type="Gene3D" id="3.60.21.10">
    <property type="match status" value="1"/>
</dbReference>
<evidence type="ECO:0000259" key="2">
    <source>
        <dbReference type="SMART" id="SM00854"/>
    </source>
</evidence>
<reference evidence="3 4" key="1">
    <citation type="journal article" date="2016" name="Int. J. Syst. Evol. Microbiol.">
        <title>Oceanobacillus halophilus sp. nov., a novel moderately halophilic bacterium from a hypersaline lake.</title>
        <authorList>
            <person name="Amoozegar M.A."/>
            <person name="Bagheri M."/>
            <person name="Makhdoumi A."/>
            <person name="Nikou M.M."/>
            <person name="Fazeli S.A.S."/>
            <person name="Schumann P."/>
            <person name="Sproer C."/>
            <person name="Sanchez-Porro C."/>
            <person name="Ventosa A."/>
        </authorList>
    </citation>
    <scope>NUCLEOTIDE SEQUENCE [LARGE SCALE GENOMIC DNA]</scope>
    <source>
        <strain evidence="3 4">DSM 23996</strain>
    </source>
</reference>
<dbReference type="RefSeq" id="WP_121203861.1">
    <property type="nucleotide sequence ID" value="NZ_RBZP01000004.1"/>
</dbReference>
<protein>
    <submittedName>
        <fullName evidence="3">CapA family protein</fullName>
    </submittedName>
</protein>
<accession>A0A495A422</accession>
<proteinExistence type="inferred from homology"/>
<feature type="domain" description="Capsule synthesis protein CapA" evidence="2">
    <location>
        <begin position="3"/>
        <end position="236"/>
    </location>
</feature>
<dbReference type="SUPFAM" id="SSF56300">
    <property type="entry name" value="Metallo-dependent phosphatases"/>
    <property type="match status" value="1"/>
</dbReference>